<dbReference type="STRING" id="4097.A0A1S4D222"/>
<keyword evidence="3 5" id="KW-0221">Differentiation</keyword>
<dbReference type="KEGG" id="nta:107825057"/>
<keyword evidence="6" id="KW-0175">Coiled coil</keyword>
<feature type="coiled-coil region" evidence="6">
    <location>
        <begin position="353"/>
        <end position="394"/>
    </location>
</feature>
<dbReference type="RefSeq" id="XP_016507378.1">
    <property type="nucleotide sequence ID" value="XM_016651892.1"/>
</dbReference>
<dbReference type="PaxDb" id="4097-A0A1S4D222"/>
<dbReference type="OrthoDB" id="1166041at2759"/>
<feature type="non-terminal residue" evidence="7">
    <location>
        <position position="955"/>
    </location>
</feature>
<dbReference type="GO" id="GO:0030154">
    <property type="term" value="P:cell differentiation"/>
    <property type="evidence" value="ECO:0007669"/>
    <property type="project" value="UniProtKB-KW"/>
</dbReference>
<organism evidence="7">
    <name type="scientific">Nicotiana tabacum</name>
    <name type="common">Common tobacco</name>
    <dbReference type="NCBI Taxonomy" id="4097"/>
    <lineage>
        <taxon>Eukaryota</taxon>
        <taxon>Viridiplantae</taxon>
        <taxon>Streptophyta</taxon>
        <taxon>Embryophyta</taxon>
        <taxon>Tracheophyta</taxon>
        <taxon>Spermatophyta</taxon>
        <taxon>Magnoliopsida</taxon>
        <taxon>eudicotyledons</taxon>
        <taxon>Gunneridae</taxon>
        <taxon>Pentapetalae</taxon>
        <taxon>asterids</taxon>
        <taxon>lamiids</taxon>
        <taxon>Solanales</taxon>
        <taxon>Solanaceae</taxon>
        <taxon>Nicotianoideae</taxon>
        <taxon>Nicotianeae</taxon>
        <taxon>Nicotiana</taxon>
    </lineage>
</organism>
<evidence type="ECO:0000313" key="7">
    <source>
        <dbReference type="RefSeq" id="XP_016507378.1"/>
    </source>
</evidence>
<keyword evidence="2 5" id="KW-0217">Developmental protein</keyword>
<dbReference type="PANTHER" id="PTHR31791">
    <property type="entry name" value="FRIGIDA-LIKE PROTEIN 3-RELATED"/>
    <property type="match status" value="1"/>
</dbReference>
<sequence>MEKISQGMQQNEVMKKGLRKLMLMFMLEWKTFEEESDLTTKCLQECFNELEVREKYLTSVQESVAESSKELDLIRESLEQRRKEVETKEAEFCAFQEREIRDLECKWQDFIFAKKGFDEAVKLREEKLIEQEKIGERLLEEIGFEHKQLENFCKSSFTEISMKAKEFEEFLEKLNKILSSIRKESDVLQLKERKFAERMEEFQVKENILQSMEKELETKVRSLDTAKKELREKEHYLDSIQKELREKETTLDSVKTKLTIKEDHLNSVKKELEDKDKGLDTIKKKLELCEQDLNFFEEILQLREGELSSIQEAYRQRSEDLDSREKKLDLVHGEFQLEKEKFQTEQGFFKKKLKDIALKEKQVEVKFRELEQREKHMEDRFKVLEEKMKQLKTIGNVPEKTEFIYLYNVEVERVGAISSSSADIKLVVTMDGKTLQIFLNEQANKLDSLSDDVFRSLQLSRSPAQLVLDAMEGFYPPHLMSGDTEFEGSVVKQTCILLLEQLIRVSPKIQPIVRRRARKLAREWKGKMRAMTGDQLEILGFLYLLASYGLVSSFDADELMSLLTVVAEHNKSMELCRLLGFTKKIPYKCLVARLLLPDPTLPCGKTFVRVFMLILRQMGDSKVMLEWLRYQERSEENLENIPACFIQNLIAKQNHLEAVEYAYAFELTDHFQPIPILKDYLKQVMQISECVCNGETCSVKEKNEAIEQSVASIRAVIRCIMDHELQSEYPPAQLEECIESLTRQKADVTSSSVISEAQLKQVVSTSPSVPTDTKTLSSTSFSRKASTCMLGHSDAMASILVSMGGKNLQNFLYNHWNEQELLRIEISRALKMSCDSGLLVLEALEGFYPPEPHNEEILFDRSVIRKSCILLLEQLMRLSPEIKPKAKLEAHKLAFDWKAKMIAETENYLAILGFLLLVGAYGLASSFDKYELESLCHTVAQDENAYQNFHVPGIA</sequence>
<name>A0A1S4D222_TOBAC</name>
<proteinExistence type="inferred from homology"/>
<evidence type="ECO:0000256" key="6">
    <source>
        <dbReference type="SAM" id="Coils"/>
    </source>
</evidence>
<dbReference type="PANTHER" id="PTHR31791:SF47">
    <property type="entry name" value="INACTIVE FRIGIDA-LIKE PROTEIN 2"/>
    <property type="match status" value="1"/>
</dbReference>
<accession>A0A1S4D222</accession>
<dbReference type="Pfam" id="PF07899">
    <property type="entry name" value="Frigida"/>
    <property type="match status" value="3"/>
</dbReference>
<evidence type="ECO:0000256" key="2">
    <source>
        <dbReference type="ARBA" id="ARBA00022473"/>
    </source>
</evidence>
<feature type="coiled-coil region" evidence="6">
    <location>
        <begin position="164"/>
        <end position="299"/>
    </location>
</feature>
<dbReference type="GO" id="GO:0009908">
    <property type="term" value="P:flower development"/>
    <property type="evidence" value="ECO:0007669"/>
    <property type="project" value="UniProtKB-KW"/>
</dbReference>
<evidence type="ECO:0000256" key="1">
    <source>
        <dbReference type="ARBA" id="ARBA00008956"/>
    </source>
</evidence>
<dbReference type="SUPFAM" id="SSF57997">
    <property type="entry name" value="Tropomyosin"/>
    <property type="match status" value="1"/>
</dbReference>
<comment type="similarity">
    <text evidence="1 5">Belongs to the Frigida family.</text>
</comment>
<dbReference type="AlphaFoldDB" id="A0A1S4D222"/>
<dbReference type="InterPro" id="IPR012474">
    <property type="entry name" value="Frigida"/>
</dbReference>
<evidence type="ECO:0000256" key="5">
    <source>
        <dbReference type="RuleBase" id="RU364012"/>
    </source>
</evidence>
<reference evidence="7" key="1">
    <citation type="submission" date="2025-08" db="UniProtKB">
        <authorList>
            <consortium name="RefSeq"/>
        </authorList>
    </citation>
    <scope>IDENTIFICATION</scope>
</reference>
<gene>
    <name evidence="7" type="primary">LOC107825057</name>
</gene>
<evidence type="ECO:0000256" key="3">
    <source>
        <dbReference type="ARBA" id="ARBA00022782"/>
    </source>
</evidence>
<dbReference type="OMA" id="DNSYWQT"/>
<evidence type="ECO:0000256" key="4">
    <source>
        <dbReference type="ARBA" id="ARBA00023089"/>
    </source>
</evidence>
<protein>
    <recommendedName>
        <fullName evidence="5">FRIGIDA-like protein</fullName>
    </recommendedName>
</protein>
<keyword evidence="4 5" id="KW-0287">Flowering</keyword>